<dbReference type="Proteomes" id="UP001305815">
    <property type="component" value="Chromosome"/>
</dbReference>
<keyword evidence="1" id="KW-0472">Membrane</keyword>
<feature type="transmembrane region" description="Helical" evidence="1">
    <location>
        <begin position="107"/>
        <end position="126"/>
    </location>
</feature>
<gene>
    <name evidence="2" type="ORF">Lac1_00640</name>
</gene>
<evidence type="ECO:0000313" key="3">
    <source>
        <dbReference type="Proteomes" id="UP001305815"/>
    </source>
</evidence>
<name>A0ABM8HGY0_9FIRM</name>
<evidence type="ECO:0000256" key="1">
    <source>
        <dbReference type="SAM" id="Phobius"/>
    </source>
</evidence>
<protein>
    <recommendedName>
        <fullName evidence="4">DUF4178 domain-containing protein</fullName>
    </recommendedName>
</protein>
<keyword evidence="1" id="KW-0812">Transmembrane</keyword>
<reference evidence="3" key="1">
    <citation type="journal article" date="2023" name="Int. J. Syst. Evol. Microbiol.">
        <title>Claveliimonas bilis gen. nov., sp. nov., deoxycholic acid-producing bacteria isolated from human faeces, and reclassification of Sellimonas monacensis Zenner et al. 2021 as Claveliimonas monacensis comb. nov.</title>
        <authorList>
            <person name="Hisatomi A."/>
            <person name="Kastawa N.W.E.P.G."/>
            <person name="Song I."/>
            <person name="Ohkuma M."/>
            <person name="Fukiya S."/>
            <person name="Sakamoto M."/>
        </authorList>
    </citation>
    <scope>NUCLEOTIDE SEQUENCE [LARGE SCALE GENOMIC DNA]</scope>
    <source>
        <strain evidence="3">12BBH14</strain>
    </source>
</reference>
<dbReference type="EMBL" id="AP027742">
    <property type="protein sequence ID" value="BDZ75881.1"/>
    <property type="molecule type" value="Genomic_DNA"/>
</dbReference>
<keyword evidence="3" id="KW-1185">Reference proteome</keyword>
<dbReference type="RefSeq" id="WP_230107494.1">
    <property type="nucleotide sequence ID" value="NZ_AP024845.1"/>
</dbReference>
<sequence>MSRRLVEKELETSSKTYSRKEGCWNYIPAGMAEEEEITPQKIIGDIGYRSKKEEAAFLLGEEGTEVAVNPFKAKLGYGQKVLGYIPCEEEDGGVIYVRVIGKSWGKILIPLVILLALIAGGLWWYFAQNRGPDLDDSAMAYQMPGGLKNEDPSQIMLPGFGTIDMEAGQRTVHAALSNPEGNPCYFKYTVSLQEGGDVLYESGWLEPGTAVTKWEIAEELEPGDYPISLLVDTGSLDDYQQEMNKGTINATLHVE</sequence>
<evidence type="ECO:0000313" key="2">
    <source>
        <dbReference type="EMBL" id="BDZ75881.1"/>
    </source>
</evidence>
<proteinExistence type="predicted"/>
<keyword evidence="1" id="KW-1133">Transmembrane helix</keyword>
<accession>A0ABM8HGY0</accession>
<evidence type="ECO:0008006" key="4">
    <source>
        <dbReference type="Google" id="ProtNLM"/>
    </source>
</evidence>
<organism evidence="2 3">
    <name type="scientific">Claveliimonas bilis</name>
    <dbReference type="NCBI Taxonomy" id="3028070"/>
    <lineage>
        <taxon>Bacteria</taxon>
        <taxon>Bacillati</taxon>
        <taxon>Bacillota</taxon>
        <taxon>Clostridia</taxon>
        <taxon>Lachnospirales</taxon>
        <taxon>Lachnospiraceae</taxon>
        <taxon>Claveliimonas</taxon>
    </lineage>
</organism>